<evidence type="ECO:0000256" key="5">
    <source>
        <dbReference type="ARBA" id="ARBA00043884"/>
    </source>
</evidence>
<accession>A0A0A5GML7</accession>
<evidence type="ECO:0000313" key="10">
    <source>
        <dbReference type="EMBL" id="KGX93239.1"/>
    </source>
</evidence>
<feature type="binding site" evidence="7">
    <location>
        <position position="126"/>
    </location>
    <ligand>
        <name>carbamoyl phosphate</name>
        <dbReference type="ChEBI" id="CHEBI:58228"/>
    </ligand>
</feature>
<name>A0A0A5GML7_9BACI</name>
<dbReference type="NCBIfam" id="NF002032">
    <property type="entry name" value="PRK00856.1"/>
    <property type="match status" value="1"/>
</dbReference>
<comment type="similarity">
    <text evidence="2 7">Belongs to the aspartate/ornithine carbamoyltransferase superfamily. ATCase family.</text>
</comment>
<dbReference type="GO" id="GO:0044205">
    <property type="term" value="P:'de novo' UMP biosynthetic process"/>
    <property type="evidence" value="ECO:0007669"/>
    <property type="project" value="UniProtKB-UniRule"/>
</dbReference>
<evidence type="ECO:0000256" key="7">
    <source>
        <dbReference type="HAMAP-Rule" id="MF_00001"/>
    </source>
</evidence>
<dbReference type="Proteomes" id="UP000030528">
    <property type="component" value="Unassembled WGS sequence"/>
</dbReference>
<dbReference type="eggNOG" id="COG0540">
    <property type="taxonomic scope" value="Bacteria"/>
</dbReference>
<dbReference type="InterPro" id="IPR006132">
    <property type="entry name" value="Asp/Orn_carbamoyltranf_P-bd"/>
</dbReference>
<feature type="domain" description="Aspartate/ornithine carbamoyltransferase Asp/Orn-binding" evidence="8">
    <location>
        <begin position="145"/>
        <end position="285"/>
    </location>
</feature>
<evidence type="ECO:0000259" key="9">
    <source>
        <dbReference type="Pfam" id="PF02729"/>
    </source>
</evidence>
<feature type="binding site" evidence="7">
    <location>
        <position position="49"/>
    </location>
    <ligand>
        <name>carbamoyl phosphate</name>
        <dbReference type="ChEBI" id="CHEBI:58228"/>
    </ligand>
</feature>
<dbReference type="PRINTS" id="PR00100">
    <property type="entry name" value="AOTCASE"/>
</dbReference>
<dbReference type="GO" id="GO:0005829">
    <property type="term" value="C:cytosol"/>
    <property type="evidence" value="ECO:0007669"/>
    <property type="project" value="TreeGrafter"/>
</dbReference>
<comment type="pathway">
    <text evidence="1 7">Pyrimidine metabolism; UMP biosynthesis via de novo pathway; (S)-dihydroorotate from bicarbonate: step 2/3.</text>
</comment>
<dbReference type="STRING" id="1385510.GCA_000425205_01254"/>
<keyword evidence="3 7" id="KW-0808">Transferase</keyword>
<dbReference type="InterPro" id="IPR006131">
    <property type="entry name" value="Asp_carbamoyltransf_Asp/Orn-bd"/>
</dbReference>
<dbReference type="PANTHER" id="PTHR45753">
    <property type="entry name" value="ORNITHINE CARBAMOYLTRANSFERASE, MITOCHONDRIAL"/>
    <property type="match status" value="1"/>
</dbReference>
<dbReference type="GO" id="GO:0006520">
    <property type="term" value="P:amino acid metabolic process"/>
    <property type="evidence" value="ECO:0007669"/>
    <property type="project" value="InterPro"/>
</dbReference>
<feature type="binding site" evidence="7">
    <location>
        <position position="159"/>
    </location>
    <ligand>
        <name>L-aspartate</name>
        <dbReference type="ChEBI" id="CHEBI:29991"/>
    </ligand>
</feature>
<dbReference type="Pfam" id="PF02729">
    <property type="entry name" value="OTCace_N"/>
    <property type="match status" value="1"/>
</dbReference>
<dbReference type="InterPro" id="IPR002082">
    <property type="entry name" value="Asp_carbamoyltransf"/>
</dbReference>
<evidence type="ECO:0000259" key="8">
    <source>
        <dbReference type="Pfam" id="PF00185"/>
    </source>
</evidence>
<evidence type="ECO:0000256" key="4">
    <source>
        <dbReference type="ARBA" id="ARBA00022975"/>
    </source>
</evidence>
<evidence type="ECO:0000256" key="3">
    <source>
        <dbReference type="ARBA" id="ARBA00022679"/>
    </source>
</evidence>
<feature type="binding site" evidence="7">
    <location>
        <position position="249"/>
    </location>
    <ligand>
        <name>carbamoyl phosphate</name>
        <dbReference type="ChEBI" id="CHEBI:58228"/>
    </ligand>
</feature>
<comment type="caution">
    <text evidence="10">The sequence shown here is derived from an EMBL/GenBank/DDBJ whole genome shotgun (WGS) entry which is preliminary data.</text>
</comment>
<dbReference type="GO" id="GO:0004070">
    <property type="term" value="F:aspartate carbamoyltransferase activity"/>
    <property type="evidence" value="ECO:0007669"/>
    <property type="project" value="UniProtKB-UniRule"/>
</dbReference>
<dbReference type="GO" id="GO:0006207">
    <property type="term" value="P:'de novo' pyrimidine nucleobase biosynthetic process"/>
    <property type="evidence" value="ECO:0007669"/>
    <property type="project" value="InterPro"/>
</dbReference>
<dbReference type="InterPro" id="IPR006130">
    <property type="entry name" value="Asp/Orn_carbamoylTrfase"/>
</dbReference>
<proteinExistence type="inferred from homology"/>
<organism evidence="10 11">
    <name type="scientific">Pontibacillus halophilus JSM 076056 = DSM 19796</name>
    <dbReference type="NCBI Taxonomy" id="1385510"/>
    <lineage>
        <taxon>Bacteria</taxon>
        <taxon>Bacillati</taxon>
        <taxon>Bacillota</taxon>
        <taxon>Bacilli</taxon>
        <taxon>Bacillales</taxon>
        <taxon>Bacillaceae</taxon>
        <taxon>Pontibacillus</taxon>
    </lineage>
</organism>
<dbReference type="Pfam" id="PF00185">
    <property type="entry name" value="OTCace"/>
    <property type="match status" value="1"/>
</dbReference>
<dbReference type="InterPro" id="IPR036901">
    <property type="entry name" value="Asp/Orn_carbamoylTrfase_sf"/>
</dbReference>
<comment type="function">
    <text evidence="5 7">Catalyzes the condensation of carbamoyl phosphate and aspartate to form carbamoyl aspartate and inorganic phosphate, the committed step in the de novo pyrimidine nucleotide biosynthesis pathway.</text>
</comment>
<feature type="binding site" evidence="7">
    <location>
        <position position="248"/>
    </location>
    <ligand>
        <name>carbamoyl phosphate</name>
        <dbReference type="ChEBI" id="CHEBI:58228"/>
    </ligand>
</feature>
<evidence type="ECO:0000313" key="11">
    <source>
        <dbReference type="Proteomes" id="UP000030528"/>
    </source>
</evidence>
<evidence type="ECO:0000256" key="1">
    <source>
        <dbReference type="ARBA" id="ARBA00004852"/>
    </source>
</evidence>
<dbReference type="AlphaFoldDB" id="A0A0A5GML7"/>
<dbReference type="NCBIfam" id="TIGR00670">
    <property type="entry name" value="asp_carb_tr"/>
    <property type="match status" value="1"/>
</dbReference>
<evidence type="ECO:0000256" key="2">
    <source>
        <dbReference type="ARBA" id="ARBA00008896"/>
    </source>
</evidence>
<feature type="binding site" evidence="7">
    <location>
        <position position="76"/>
    </location>
    <ligand>
        <name>L-aspartate</name>
        <dbReference type="ChEBI" id="CHEBI:29991"/>
    </ligand>
</feature>
<evidence type="ECO:0000256" key="6">
    <source>
        <dbReference type="ARBA" id="ARBA00048859"/>
    </source>
</evidence>
<comment type="subunit">
    <text evidence="7">Heterododecamer (2C3:3R2) of six catalytic PyrB chains organized as two trimers (C3), and six regulatory PyrI chains organized as three dimers (R2).</text>
</comment>
<feature type="binding site" evidence="7">
    <location>
        <position position="48"/>
    </location>
    <ligand>
        <name>carbamoyl phosphate</name>
        <dbReference type="ChEBI" id="CHEBI:58228"/>
    </ligand>
</feature>
<dbReference type="EMBL" id="AVPE01000003">
    <property type="protein sequence ID" value="KGX93239.1"/>
    <property type="molecule type" value="Genomic_DNA"/>
</dbReference>
<dbReference type="SUPFAM" id="SSF53671">
    <property type="entry name" value="Aspartate/ornithine carbamoyltransferase"/>
    <property type="match status" value="1"/>
</dbReference>
<dbReference type="PRINTS" id="PR00101">
    <property type="entry name" value="ATCASE"/>
</dbReference>
<protein>
    <recommendedName>
        <fullName evidence="7">Aspartate carbamoyltransferase</fullName>
        <ecNumber evidence="7">2.1.3.2</ecNumber>
    </recommendedName>
    <alternativeName>
        <fullName evidence="7">Aspartate transcarbamylase</fullName>
        <shortName evidence="7">ATCase</shortName>
    </alternativeName>
</protein>
<sequence length="304" mass="35023">MRHLLRMEEVTTDEIFYLMEKAKRMEDVFEPFQKPKIIANLFYEPSTRTKLSFEVAEKRLGYHVLDFDAAHSSVRKGESLYDTVKTIESLGADAVVIRHRQNAYYNELLQGVDLPIINGGDGTGEHPTQCLLDLFTIYEEFRTFKGINVVIAGDVLHSRVARSNAHTLSRLGAQVQIACPNVWDDPTLPYERVAIDDSVERCDVLMLLRVQHERHEYTTQSSDYLETYGLTIERERRMRERSIILHPAPVNRGIEIHDSLVECERSRIFKQMSNGVLVRMAVLDTLLSKGERNDDVTNQRRSLV</sequence>
<dbReference type="Gene3D" id="3.40.50.1370">
    <property type="entry name" value="Aspartate/ornithine carbamoyltransferase"/>
    <property type="match status" value="2"/>
</dbReference>
<keyword evidence="4 7" id="KW-0665">Pyrimidine biosynthesis</keyword>
<reference evidence="10 11" key="1">
    <citation type="submission" date="2013-08" db="EMBL/GenBank/DDBJ databases">
        <authorList>
            <person name="Huang J."/>
            <person name="Wang G."/>
        </authorList>
    </citation>
    <scope>NUCLEOTIDE SEQUENCE [LARGE SCALE GENOMIC DNA]</scope>
    <source>
        <strain evidence="10 11">JSM 076056</strain>
    </source>
</reference>
<dbReference type="EC" id="2.1.3.2" evidence="7"/>
<comment type="catalytic activity">
    <reaction evidence="6 7">
        <text>carbamoyl phosphate + L-aspartate = N-carbamoyl-L-aspartate + phosphate + H(+)</text>
        <dbReference type="Rhea" id="RHEA:20013"/>
        <dbReference type="ChEBI" id="CHEBI:15378"/>
        <dbReference type="ChEBI" id="CHEBI:29991"/>
        <dbReference type="ChEBI" id="CHEBI:32814"/>
        <dbReference type="ChEBI" id="CHEBI:43474"/>
        <dbReference type="ChEBI" id="CHEBI:58228"/>
        <dbReference type="EC" id="2.1.3.2"/>
    </reaction>
</comment>
<dbReference type="OrthoDB" id="9774690at2"/>
<feature type="domain" description="Aspartate/ornithine carbamoyltransferase carbamoyl-P binding" evidence="9">
    <location>
        <begin position="2"/>
        <end position="139"/>
    </location>
</feature>
<dbReference type="UniPathway" id="UPA00070">
    <property type="reaction ID" value="UER00116"/>
</dbReference>
<dbReference type="PANTHER" id="PTHR45753:SF6">
    <property type="entry name" value="ASPARTATE CARBAMOYLTRANSFERASE"/>
    <property type="match status" value="1"/>
</dbReference>
<dbReference type="PROSITE" id="PS00097">
    <property type="entry name" value="CARBAMOYLTRANSFERASE"/>
    <property type="match status" value="1"/>
</dbReference>
<dbReference type="GO" id="GO:0016597">
    <property type="term" value="F:amino acid binding"/>
    <property type="evidence" value="ECO:0007669"/>
    <property type="project" value="InterPro"/>
</dbReference>
<feature type="binding site" evidence="7">
    <location>
        <position position="98"/>
    </location>
    <ligand>
        <name>carbamoyl phosphate</name>
        <dbReference type="ChEBI" id="CHEBI:58228"/>
    </ligand>
</feature>
<dbReference type="HAMAP" id="MF_00001">
    <property type="entry name" value="Asp_carb_tr"/>
    <property type="match status" value="1"/>
</dbReference>
<dbReference type="RefSeq" id="WP_036769308.1">
    <property type="nucleotide sequence ID" value="NZ_AULI01000005.1"/>
</dbReference>
<keyword evidence="11" id="KW-1185">Reference proteome</keyword>
<gene>
    <name evidence="7" type="primary">pyrB</name>
    <name evidence="10" type="ORF">N781_12585</name>
</gene>
<feature type="binding site" evidence="7">
    <location>
        <position position="209"/>
    </location>
    <ligand>
        <name>L-aspartate</name>
        <dbReference type="ChEBI" id="CHEBI:29991"/>
    </ligand>
</feature>
<feature type="binding site" evidence="7">
    <location>
        <position position="129"/>
    </location>
    <ligand>
        <name>carbamoyl phosphate</name>
        <dbReference type="ChEBI" id="CHEBI:58228"/>
    </ligand>
</feature>